<sequence length="230" mass="25430">MSTVNGDCRLKVSHSFTENYTCAVSQQTMQISFRCSRESGWRRCQRVVLSCAPRILLASTRLGVCVCIHVGVKDEPGQLDDSGSAPSQKCGPKVKRIFDQKVAGLNLPCGSAAASVYRAWCGVSAAHPCCFEDDEPECVEEIEYLNDSCPEHGGEELDADVNGNTSDSEEEEEEEEQQEGEEEQQPRNGLCHTGRNSHFIPHHIREDSLKTFSMQRTRGVVDITNGQYLG</sequence>
<dbReference type="AlphaFoldDB" id="A0A8T2NKK2"/>
<gene>
    <name evidence="2" type="ORF">JZ751_020361</name>
</gene>
<feature type="region of interest" description="Disordered" evidence="1">
    <location>
        <begin position="149"/>
        <end position="197"/>
    </location>
</feature>
<dbReference type="Proteomes" id="UP000824540">
    <property type="component" value="Unassembled WGS sequence"/>
</dbReference>
<proteinExistence type="predicted"/>
<reference evidence="2" key="1">
    <citation type="thesis" date="2021" institute="BYU ScholarsArchive" country="Provo, UT, USA">
        <title>Applications of and Algorithms for Genome Assembly and Genomic Analyses with an Emphasis on Marine Teleosts.</title>
        <authorList>
            <person name="Pickett B.D."/>
        </authorList>
    </citation>
    <scope>NUCLEOTIDE SEQUENCE</scope>
    <source>
        <strain evidence="2">HI-2016</strain>
    </source>
</reference>
<comment type="caution">
    <text evidence="2">The sequence shown here is derived from an EMBL/GenBank/DDBJ whole genome shotgun (WGS) entry which is preliminary data.</text>
</comment>
<protein>
    <submittedName>
        <fullName evidence="2">Uncharacterized protein</fullName>
    </submittedName>
</protein>
<organism evidence="2 3">
    <name type="scientific">Albula glossodonta</name>
    <name type="common">roundjaw bonefish</name>
    <dbReference type="NCBI Taxonomy" id="121402"/>
    <lineage>
        <taxon>Eukaryota</taxon>
        <taxon>Metazoa</taxon>
        <taxon>Chordata</taxon>
        <taxon>Craniata</taxon>
        <taxon>Vertebrata</taxon>
        <taxon>Euteleostomi</taxon>
        <taxon>Actinopterygii</taxon>
        <taxon>Neopterygii</taxon>
        <taxon>Teleostei</taxon>
        <taxon>Albuliformes</taxon>
        <taxon>Albulidae</taxon>
        <taxon>Albula</taxon>
    </lineage>
</organism>
<dbReference type="EMBL" id="JAFBMS010000040">
    <property type="protein sequence ID" value="KAG9340769.1"/>
    <property type="molecule type" value="Genomic_DNA"/>
</dbReference>
<accession>A0A8T2NKK2</accession>
<evidence type="ECO:0000313" key="3">
    <source>
        <dbReference type="Proteomes" id="UP000824540"/>
    </source>
</evidence>
<keyword evidence="3" id="KW-1185">Reference proteome</keyword>
<evidence type="ECO:0000256" key="1">
    <source>
        <dbReference type="SAM" id="MobiDB-lite"/>
    </source>
</evidence>
<evidence type="ECO:0000313" key="2">
    <source>
        <dbReference type="EMBL" id="KAG9340769.1"/>
    </source>
</evidence>
<name>A0A8T2NKK2_9TELE</name>
<feature type="compositionally biased region" description="Acidic residues" evidence="1">
    <location>
        <begin position="167"/>
        <end position="183"/>
    </location>
</feature>